<dbReference type="Proteomes" id="UP000008703">
    <property type="component" value="Chromosome"/>
</dbReference>
<name>G2P7A1_STRV4</name>
<proteinExistence type="predicted"/>
<dbReference type="eggNOG" id="ENOG5031HN6">
    <property type="taxonomic scope" value="Bacteria"/>
</dbReference>
<evidence type="ECO:0000313" key="2">
    <source>
        <dbReference type="Proteomes" id="UP000008703"/>
    </source>
</evidence>
<gene>
    <name evidence="1" type="ORF">Strvi_7726</name>
</gene>
<accession>G2P7A1</accession>
<protein>
    <submittedName>
        <fullName evidence="1">Uncharacterized protein</fullName>
    </submittedName>
</protein>
<keyword evidence="2" id="KW-1185">Reference proteome</keyword>
<dbReference type="HOGENOM" id="CLU_098308_1_0_11"/>
<sequence length="178" mass="19279">MPSLYGALAAFLQPSAGRGQGRRVRAVEAPLPVSEPVLTLRGPGGIVGVLEDWRSVLHADLGWTEPEPRGAIHERVAEAAARLTDNVLWIASSWPLAGAFAEELRDLERSALSIVSPPEKTRRIGQCPTLQSDGTRCGAVLRAPHGVTQVSCPWCRPTHPLHTWYAIVRADQAEQRAS</sequence>
<dbReference type="EMBL" id="CP002994">
    <property type="protein sequence ID" value="AEM87061.1"/>
    <property type="molecule type" value="Genomic_DNA"/>
</dbReference>
<dbReference type="AlphaFoldDB" id="G2P7A1"/>
<evidence type="ECO:0000313" key="1">
    <source>
        <dbReference type="EMBL" id="AEM87061.1"/>
    </source>
</evidence>
<dbReference type="KEGG" id="svl:Strvi_7726"/>
<reference evidence="1" key="1">
    <citation type="submission" date="2011-08" db="EMBL/GenBank/DDBJ databases">
        <title>Complete sequence of chromosome of Streptomyces violaceusniger Tu 4113.</title>
        <authorList>
            <consortium name="US DOE Joint Genome Institute"/>
            <person name="Lucas S."/>
            <person name="Han J."/>
            <person name="Lapidus A."/>
            <person name="Cheng J.-F."/>
            <person name="Goodwin L."/>
            <person name="Pitluck S."/>
            <person name="Peters L."/>
            <person name="Ivanova N."/>
            <person name="Daligault H."/>
            <person name="Detter J.C."/>
            <person name="Han C."/>
            <person name="Tapia R."/>
            <person name="Land M."/>
            <person name="Hauser L."/>
            <person name="Kyrpides N."/>
            <person name="Ivanova N."/>
            <person name="Pagani I."/>
            <person name="Hagen A."/>
            <person name="Katz L."/>
            <person name="Fiedler H.-P."/>
            <person name="Keasling J."/>
            <person name="Fortman J."/>
            <person name="Woyke T."/>
        </authorList>
    </citation>
    <scope>NUCLEOTIDE SEQUENCE [LARGE SCALE GENOMIC DNA]</scope>
    <source>
        <strain evidence="1">Tu 4113</strain>
    </source>
</reference>
<organism evidence="1 2">
    <name type="scientific">Streptomyces violaceusniger (strain Tu 4113)</name>
    <dbReference type="NCBI Taxonomy" id="653045"/>
    <lineage>
        <taxon>Bacteria</taxon>
        <taxon>Bacillati</taxon>
        <taxon>Actinomycetota</taxon>
        <taxon>Actinomycetes</taxon>
        <taxon>Kitasatosporales</taxon>
        <taxon>Streptomycetaceae</taxon>
        <taxon>Streptomyces</taxon>
        <taxon>Streptomyces violaceusniger group</taxon>
    </lineage>
</organism>